<gene>
    <name evidence="2" type="ordered locus">SL003B_4147</name>
</gene>
<feature type="domain" description="N-acetyltransferase" evidence="1">
    <location>
        <begin position="10"/>
        <end position="170"/>
    </location>
</feature>
<keyword evidence="3" id="KW-1185">Reference proteome</keyword>
<dbReference type="RefSeq" id="WP_013654862.1">
    <property type="nucleotide sequence ID" value="NC_015259.1"/>
</dbReference>
<evidence type="ECO:0000259" key="1">
    <source>
        <dbReference type="PROSITE" id="PS51186"/>
    </source>
</evidence>
<dbReference type="PROSITE" id="PS51186">
    <property type="entry name" value="GNAT"/>
    <property type="match status" value="1"/>
</dbReference>
<dbReference type="Gene3D" id="3.40.630.30">
    <property type="match status" value="1"/>
</dbReference>
<dbReference type="Proteomes" id="UP000008130">
    <property type="component" value="Chromosome"/>
</dbReference>
<dbReference type="HOGENOM" id="CLU_013985_3_4_5"/>
<dbReference type="EMBL" id="CP002568">
    <property type="protein sequence ID" value="ADZ72564.1"/>
    <property type="molecule type" value="Genomic_DNA"/>
</dbReference>
<dbReference type="InterPro" id="IPR051531">
    <property type="entry name" value="N-acetyltransferase"/>
</dbReference>
<dbReference type="KEGG" id="pgv:SL003B_4147"/>
<dbReference type="PATRIC" id="fig|991905.3.peg.4277"/>
<evidence type="ECO:0000313" key="2">
    <source>
        <dbReference type="EMBL" id="ADZ72564.1"/>
    </source>
</evidence>
<dbReference type="InterPro" id="IPR000182">
    <property type="entry name" value="GNAT_dom"/>
</dbReference>
<dbReference type="PANTHER" id="PTHR43792:SF1">
    <property type="entry name" value="N-ACETYLTRANSFERASE DOMAIN-CONTAINING PROTEIN"/>
    <property type="match status" value="1"/>
</dbReference>
<dbReference type="SUPFAM" id="SSF55729">
    <property type="entry name" value="Acyl-CoA N-acyltransferases (Nat)"/>
    <property type="match status" value="1"/>
</dbReference>
<dbReference type="AlphaFoldDB" id="F2J6T1"/>
<organism evidence="2 3">
    <name type="scientific">Polymorphum gilvum (strain LMG 25793 / CGMCC 1.9160 / SL003B-26A1)</name>
    <dbReference type="NCBI Taxonomy" id="991905"/>
    <lineage>
        <taxon>Bacteria</taxon>
        <taxon>Pseudomonadati</taxon>
        <taxon>Pseudomonadota</taxon>
        <taxon>Alphaproteobacteria</taxon>
        <taxon>Rhodobacterales</taxon>
        <taxon>Paracoccaceae</taxon>
        <taxon>Polymorphum</taxon>
    </lineage>
</organism>
<dbReference type="STRING" id="991905.SL003B_4147"/>
<proteinExistence type="predicted"/>
<protein>
    <submittedName>
        <fullName evidence="2">Acetyltransferase, GNAT family</fullName>
    </submittedName>
</protein>
<name>F2J6T1_POLGS</name>
<dbReference type="PANTHER" id="PTHR43792">
    <property type="entry name" value="GNAT FAMILY, PUTATIVE (AFU_ORTHOLOGUE AFUA_3G00765)-RELATED-RELATED"/>
    <property type="match status" value="1"/>
</dbReference>
<dbReference type="InterPro" id="IPR016181">
    <property type="entry name" value="Acyl_CoA_acyltransferase"/>
</dbReference>
<sequence length="178" mass="19138">MIGTLATGRLTLRAPESADLDRLVALVGDYEVAKMLAVVPHPYRHEDGLAWLARVNAGTPDGETTWAVDDGSGLIGCVSLGKLQQAPSLGYWLGRPYWGKGYMSEAARAALAWFFDQYPAGKVVSQAMDENPASMNVLRKLGFQDDGTGTCSSLARGEARPSTKLRLHRDIFLQAGAA</sequence>
<evidence type="ECO:0000313" key="3">
    <source>
        <dbReference type="Proteomes" id="UP000008130"/>
    </source>
</evidence>
<accession>F2J6T1</accession>
<dbReference type="eggNOG" id="COG1670">
    <property type="taxonomic scope" value="Bacteria"/>
</dbReference>
<dbReference type="Pfam" id="PF13302">
    <property type="entry name" value="Acetyltransf_3"/>
    <property type="match status" value="1"/>
</dbReference>
<dbReference type="GO" id="GO:0016747">
    <property type="term" value="F:acyltransferase activity, transferring groups other than amino-acyl groups"/>
    <property type="evidence" value="ECO:0007669"/>
    <property type="project" value="InterPro"/>
</dbReference>
<keyword evidence="2" id="KW-0808">Transferase</keyword>
<reference evidence="2 3" key="1">
    <citation type="journal article" date="2011" name="J. Bacteriol.">
        <title>Complete genome sequence of Polymorphum gilvum SL003B-26A1T, a crude oil-degrading bacterium from oil-polluted saline soil.</title>
        <authorList>
            <person name="Li S.G."/>
            <person name="Tang Y.Q."/>
            <person name="Nie Y."/>
            <person name="Cai M."/>
            <person name="Wu X.L."/>
        </authorList>
    </citation>
    <scope>NUCLEOTIDE SEQUENCE [LARGE SCALE GENOMIC DNA]</scope>
    <source>
        <strain evidence="3">LMG 25793 / CGMCC 1.9160 / SL003B-26A1</strain>
    </source>
</reference>
<dbReference type="OrthoDB" id="9804153at2"/>